<keyword evidence="3" id="KW-1185">Reference proteome</keyword>
<proteinExistence type="predicted"/>
<organism evidence="2 3">
    <name type="scientific">Hippocampus comes</name>
    <name type="common">Tiger tail seahorse</name>
    <dbReference type="NCBI Taxonomy" id="109280"/>
    <lineage>
        <taxon>Eukaryota</taxon>
        <taxon>Metazoa</taxon>
        <taxon>Chordata</taxon>
        <taxon>Craniata</taxon>
        <taxon>Vertebrata</taxon>
        <taxon>Euteleostomi</taxon>
        <taxon>Actinopterygii</taxon>
        <taxon>Neopterygii</taxon>
        <taxon>Teleostei</taxon>
        <taxon>Neoteleostei</taxon>
        <taxon>Acanthomorphata</taxon>
        <taxon>Syngnathiaria</taxon>
        <taxon>Syngnathiformes</taxon>
        <taxon>Syngnathoidei</taxon>
        <taxon>Syngnathidae</taxon>
        <taxon>Hippocampus</taxon>
    </lineage>
</organism>
<reference evidence="2" key="1">
    <citation type="submission" date="2025-08" db="UniProtKB">
        <authorList>
            <consortium name="Ensembl"/>
        </authorList>
    </citation>
    <scope>IDENTIFICATION</scope>
</reference>
<accession>A0A3Q2ZM91</accession>
<dbReference type="AlphaFoldDB" id="A0A3Q2ZM91"/>
<feature type="compositionally biased region" description="Basic and acidic residues" evidence="1">
    <location>
        <begin position="154"/>
        <end position="165"/>
    </location>
</feature>
<feature type="region of interest" description="Disordered" evidence="1">
    <location>
        <begin position="1"/>
        <end position="39"/>
    </location>
</feature>
<evidence type="ECO:0000256" key="1">
    <source>
        <dbReference type="SAM" id="MobiDB-lite"/>
    </source>
</evidence>
<feature type="region of interest" description="Disordered" evidence="1">
    <location>
        <begin position="108"/>
        <end position="127"/>
    </location>
</feature>
<feature type="compositionally biased region" description="Basic and acidic residues" evidence="1">
    <location>
        <begin position="14"/>
        <end position="31"/>
    </location>
</feature>
<dbReference type="Proteomes" id="UP000264820">
    <property type="component" value="Unplaced"/>
</dbReference>
<dbReference type="GeneTree" id="ENSGT00970000193546"/>
<evidence type="ECO:0000313" key="2">
    <source>
        <dbReference type="Ensembl" id="ENSHCOP00000027634.1"/>
    </source>
</evidence>
<dbReference type="OMA" id="GQHEVGQ"/>
<sequence>VVEMWGGVLKGLHSPREEEKGKDPWSRRQSNDEQFAQKQKEICHFDEPDHIPHEQEEGVSGGRAEVFAIYRHLVAKSEKKLDAFLQAPKAALETAHEESGTLIVEKMHGEEEKKKNTPERSAKRRKYGEGRHVVWLDKSPIVRGKGPRQSHLPQRRDKVGTPKEEKDVVELQANQVFVVNSLAAVEGKKALRVRALRLHGCGRVVLQERTHHMSNRPANTT</sequence>
<feature type="region of interest" description="Disordered" evidence="1">
    <location>
        <begin position="138"/>
        <end position="165"/>
    </location>
</feature>
<dbReference type="Ensembl" id="ENSHCOT00000023964.1">
    <property type="protein sequence ID" value="ENSHCOP00000027634.1"/>
    <property type="gene ID" value="ENSHCOG00000019614.1"/>
</dbReference>
<evidence type="ECO:0000313" key="3">
    <source>
        <dbReference type="Proteomes" id="UP000264820"/>
    </source>
</evidence>
<protein>
    <submittedName>
        <fullName evidence="2">Uncharacterized protein</fullName>
    </submittedName>
</protein>
<reference evidence="2" key="2">
    <citation type="submission" date="2025-09" db="UniProtKB">
        <authorList>
            <consortium name="Ensembl"/>
        </authorList>
    </citation>
    <scope>IDENTIFICATION</scope>
</reference>
<name>A0A3Q2ZM91_HIPCM</name>